<accession>A0AAN6F207</accession>
<evidence type="ECO:0000256" key="5">
    <source>
        <dbReference type="ARBA" id="ARBA00023163"/>
    </source>
</evidence>
<keyword evidence="2" id="KW-0479">Metal-binding</keyword>
<evidence type="ECO:0000313" key="9">
    <source>
        <dbReference type="EMBL" id="KAJ8995767.1"/>
    </source>
</evidence>
<comment type="caution">
    <text evidence="9">The sequence shown here is derived from an EMBL/GenBank/DDBJ whole genome shotgun (WGS) entry which is preliminary data.</text>
</comment>
<evidence type="ECO:0000256" key="2">
    <source>
        <dbReference type="ARBA" id="ARBA00022723"/>
    </source>
</evidence>
<dbReference type="SUPFAM" id="SSF57701">
    <property type="entry name" value="Zn2/Cys6 DNA-binding domain"/>
    <property type="match status" value="1"/>
</dbReference>
<feature type="region of interest" description="Disordered" evidence="7">
    <location>
        <begin position="99"/>
        <end position="139"/>
    </location>
</feature>
<evidence type="ECO:0000256" key="1">
    <source>
        <dbReference type="ARBA" id="ARBA00004123"/>
    </source>
</evidence>
<evidence type="ECO:0000313" key="10">
    <source>
        <dbReference type="Proteomes" id="UP001161757"/>
    </source>
</evidence>
<evidence type="ECO:0000256" key="4">
    <source>
        <dbReference type="ARBA" id="ARBA00023125"/>
    </source>
</evidence>
<dbReference type="Pfam" id="PF04082">
    <property type="entry name" value="Fungal_trans"/>
    <property type="match status" value="1"/>
</dbReference>
<name>A0AAN6F207_EXODE</name>
<dbReference type="Proteomes" id="UP001161757">
    <property type="component" value="Unassembled WGS sequence"/>
</dbReference>
<dbReference type="GO" id="GO:0003677">
    <property type="term" value="F:DNA binding"/>
    <property type="evidence" value="ECO:0007669"/>
    <property type="project" value="UniProtKB-KW"/>
</dbReference>
<evidence type="ECO:0000256" key="6">
    <source>
        <dbReference type="ARBA" id="ARBA00023242"/>
    </source>
</evidence>
<evidence type="ECO:0000256" key="3">
    <source>
        <dbReference type="ARBA" id="ARBA00023015"/>
    </source>
</evidence>
<proteinExistence type="predicted"/>
<protein>
    <recommendedName>
        <fullName evidence="8">Zn(2)-C6 fungal-type domain-containing protein</fullName>
    </recommendedName>
</protein>
<feature type="region of interest" description="Disordered" evidence="7">
    <location>
        <begin position="608"/>
        <end position="632"/>
    </location>
</feature>
<evidence type="ECO:0000259" key="8">
    <source>
        <dbReference type="PROSITE" id="PS50048"/>
    </source>
</evidence>
<dbReference type="GO" id="GO:0008270">
    <property type="term" value="F:zinc ion binding"/>
    <property type="evidence" value="ECO:0007669"/>
    <property type="project" value="InterPro"/>
</dbReference>
<sequence>MTELREPKRVRQACQNCRRKKTRCSGEKPVCSFCARLKQECLWDEVSTAALSASNINLAARVALLESKLSLLNSSGNEWVEYSRVDRVAYSQTDSATLGLPTDGYVPSKKRRTSAPDDSVSPEAHSVNSSGSQGRTSDTARKVMQLPPEPVLRSVLQTYFARCHNQPYAFFRPEYFWWMLDNGEIPEYLLLAMISLAVRFSSDPYFERRQTELVDGYARTAWTEIFEKSFSEDYVLDIHAVQATNMLAIIDFTTGRPKLGWQKVGLAVRFAQSLELGSVIPSHYTPEQQDERRLTFWSMYLLDRLVSCGTGRPPTISDIDCSIPLASDMTPANETESSTMPDLRTLFEISGYGTNPNMDPFPQTILMASVLGRIERHSLQHQSLKDKFPPWDSRSDFAAIYSMLLNFEAHSEITRVSFSSTIARFVGPDGVHDHSAAGHLAFSTIMYHMNQCLLHHPFLLRKRLDSCKGRYSPSFLREALRRSLEHAYQLTVTLRVIQKQGFNLTSFYAYASLVAGTIHRLFMHHDDEWTRRTAQQFFDYSLDFLDSGKNVWEHYLRIATALRAFEPNPSSARALVTTTPNDQYVHDPDLDTIWNLLDYGWLSDAARPKSLNESPPPRRPTVTNEDPPQLQLLPVSTNEPIIPTPAIPEENHSYAAFESFDLNKGFAVHDEVAMDFASYPEGTIDLWPGVLNEGDVFLSTDFGISSPWTPRAPG</sequence>
<dbReference type="CDD" id="cd00067">
    <property type="entry name" value="GAL4"/>
    <property type="match status" value="1"/>
</dbReference>
<dbReference type="EMBL" id="JAJGCB010000001">
    <property type="protein sequence ID" value="KAJ8995767.1"/>
    <property type="molecule type" value="Genomic_DNA"/>
</dbReference>
<dbReference type="InterPro" id="IPR036864">
    <property type="entry name" value="Zn2-C6_fun-type_DNA-bd_sf"/>
</dbReference>
<dbReference type="PANTHER" id="PTHR47338">
    <property type="entry name" value="ZN(II)2CYS6 TRANSCRIPTION FACTOR (EUROFUNG)-RELATED"/>
    <property type="match status" value="1"/>
</dbReference>
<dbReference type="CDD" id="cd12148">
    <property type="entry name" value="fungal_TF_MHR"/>
    <property type="match status" value="1"/>
</dbReference>
<feature type="domain" description="Zn(2)-C6 fungal-type" evidence="8">
    <location>
        <begin position="13"/>
        <end position="43"/>
    </location>
</feature>
<dbReference type="PROSITE" id="PS50048">
    <property type="entry name" value="ZN2_CY6_FUNGAL_2"/>
    <property type="match status" value="1"/>
</dbReference>
<feature type="compositionally biased region" description="Polar residues" evidence="7">
    <location>
        <begin position="126"/>
        <end position="137"/>
    </location>
</feature>
<reference evidence="9" key="1">
    <citation type="submission" date="2023-01" db="EMBL/GenBank/DDBJ databases">
        <title>Exophiala dermititidis isolated from Cystic Fibrosis Patient.</title>
        <authorList>
            <person name="Kurbessoian T."/>
            <person name="Crocker A."/>
            <person name="Murante D."/>
            <person name="Hogan D.A."/>
            <person name="Stajich J.E."/>
        </authorList>
    </citation>
    <scope>NUCLEOTIDE SEQUENCE</scope>
    <source>
        <strain evidence="9">Ex8</strain>
    </source>
</reference>
<dbReference type="InterPro" id="IPR007219">
    <property type="entry name" value="XnlR_reg_dom"/>
</dbReference>
<organism evidence="9 10">
    <name type="scientific">Exophiala dermatitidis</name>
    <name type="common">Black yeast-like fungus</name>
    <name type="synonym">Wangiella dermatitidis</name>
    <dbReference type="NCBI Taxonomy" id="5970"/>
    <lineage>
        <taxon>Eukaryota</taxon>
        <taxon>Fungi</taxon>
        <taxon>Dikarya</taxon>
        <taxon>Ascomycota</taxon>
        <taxon>Pezizomycotina</taxon>
        <taxon>Eurotiomycetes</taxon>
        <taxon>Chaetothyriomycetidae</taxon>
        <taxon>Chaetothyriales</taxon>
        <taxon>Herpotrichiellaceae</taxon>
        <taxon>Exophiala</taxon>
    </lineage>
</organism>
<comment type="subcellular location">
    <subcellularLocation>
        <location evidence="1">Nucleus</location>
    </subcellularLocation>
</comment>
<keyword evidence="4" id="KW-0238">DNA-binding</keyword>
<dbReference type="AlphaFoldDB" id="A0AAN6F207"/>
<dbReference type="GO" id="GO:0006351">
    <property type="term" value="P:DNA-templated transcription"/>
    <property type="evidence" value="ECO:0007669"/>
    <property type="project" value="InterPro"/>
</dbReference>
<evidence type="ECO:0000256" key="7">
    <source>
        <dbReference type="SAM" id="MobiDB-lite"/>
    </source>
</evidence>
<dbReference type="PANTHER" id="PTHR47338:SF4">
    <property type="entry name" value="ZN(II)2CYS6 TRANSCRIPTION FACTOR (EUROFUNG)"/>
    <property type="match status" value="1"/>
</dbReference>
<dbReference type="SMART" id="SM00066">
    <property type="entry name" value="GAL4"/>
    <property type="match status" value="1"/>
</dbReference>
<keyword evidence="3" id="KW-0805">Transcription regulation</keyword>
<dbReference type="PROSITE" id="PS00463">
    <property type="entry name" value="ZN2_CY6_FUNGAL_1"/>
    <property type="match status" value="1"/>
</dbReference>
<dbReference type="InterPro" id="IPR001138">
    <property type="entry name" value="Zn2Cys6_DnaBD"/>
</dbReference>
<dbReference type="Pfam" id="PF00172">
    <property type="entry name" value="Zn_clus"/>
    <property type="match status" value="1"/>
</dbReference>
<gene>
    <name evidence="9" type="ORF">HRR80_000524</name>
</gene>
<dbReference type="Gene3D" id="4.10.240.10">
    <property type="entry name" value="Zn(2)-C6 fungal-type DNA-binding domain"/>
    <property type="match status" value="1"/>
</dbReference>
<dbReference type="GO" id="GO:0000981">
    <property type="term" value="F:DNA-binding transcription factor activity, RNA polymerase II-specific"/>
    <property type="evidence" value="ECO:0007669"/>
    <property type="project" value="InterPro"/>
</dbReference>
<dbReference type="GO" id="GO:0005634">
    <property type="term" value="C:nucleus"/>
    <property type="evidence" value="ECO:0007669"/>
    <property type="project" value="UniProtKB-SubCell"/>
</dbReference>
<dbReference type="InterPro" id="IPR050815">
    <property type="entry name" value="TF_fung"/>
</dbReference>
<dbReference type="SMART" id="SM00906">
    <property type="entry name" value="Fungal_trans"/>
    <property type="match status" value="1"/>
</dbReference>
<keyword evidence="6" id="KW-0539">Nucleus</keyword>
<keyword evidence="5" id="KW-0804">Transcription</keyword>